<feature type="signal peptide" evidence="1">
    <location>
        <begin position="1"/>
        <end position="18"/>
    </location>
</feature>
<feature type="chain" id="PRO_5014986339" evidence="1">
    <location>
        <begin position="19"/>
        <end position="74"/>
    </location>
</feature>
<evidence type="ECO:0000313" key="2">
    <source>
        <dbReference type="EMBL" id="MBW76986.1"/>
    </source>
</evidence>
<dbReference type="AlphaFoldDB" id="A0A2M4DHF9"/>
<sequence>MPRVGWSLVSMPVPGVMGASTCLLSSWSKQSIRSCVASIGKGIVRTPAAIRRPYALRSLQSPARWPPLVPPRNR</sequence>
<proteinExistence type="predicted"/>
<name>A0A2M4DHF9_ANODA</name>
<reference evidence="2" key="1">
    <citation type="submission" date="2018-01" db="EMBL/GenBank/DDBJ databases">
        <title>An insight into the sialome of Amazonian anophelines.</title>
        <authorList>
            <person name="Ribeiro J.M."/>
            <person name="Scarpassa V."/>
            <person name="Calvo E."/>
        </authorList>
    </citation>
    <scope>NUCLEOTIDE SEQUENCE</scope>
</reference>
<accession>A0A2M4DHF9</accession>
<organism evidence="2">
    <name type="scientific">Anopheles darlingi</name>
    <name type="common">Mosquito</name>
    <dbReference type="NCBI Taxonomy" id="43151"/>
    <lineage>
        <taxon>Eukaryota</taxon>
        <taxon>Metazoa</taxon>
        <taxon>Ecdysozoa</taxon>
        <taxon>Arthropoda</taxon>
        <taxon>Hexapoda</taxon>
        <taxon>Insecta</taxon>
        <taxon>Pterygota</taxon>
        <taxon>Neoptera</taxon>
        <taxon>Endopterygota</taxon>
        <taxon>Diptera</taxon>
        <taxon>Nematocera</taxon>
        <taxon>Culicoidea</taxon>
        <taxon>Culicidae</taxon>
        <taxon>Anophelinae</taxon>
        <taxon>Anopheles</taxon>
    </lineage>
</organism>
<evidence type="ECO:0000256" key="1">
    <source>
        <dbReference type="SAM" id="SignalP"/>
    </source>
</evidence>
<protein>
    <submittedName>
        <fullName evidence="2">Putative secreted protein</fullName>
    </submittedName>
</protein>
<dbReference type="EMBL" id="GGFL01012808">
    <property type="protein sequence ID" value="MBW76986.1"/>
    <property type="molecule type" value="Transcribed_RNA"/>
</dbReference>
<keyword evidence="1" id="KW-0732">Signal</keyword>